<feature type="domain" description="AB hydrolase-1" evidence="1">
    <location>
        <begin position="30"/>
        <end position="195"/>
    </location>
</feature>
<name>A0A7W7YIV6_9BACT</name>
<protein>
    <submittedName>
        <fullName evidence="2">Pimeloyl-ACP methyl ester carboxylesterase</fullName>
    </submittedName>
</protein>
<dbReference type="AlphaFoldDB" id="A0A7W7YIV6"/>
<keyword evidence="3" id="KW-1185">Reference proteome</keyword>
<dbReference type="EMBL" id="JACHIF010000002">
    <property type="protein sequence ID" value="MBB5037028.1"/>
    <property type="molecule type" value="Genomic_DNA"/>
</dbReference>
<proteinExistence type="predicted"/>
<evidence type="ECO:0000313" key="3">
    <source>
        <dbReference type="Proteomes" id="UP000534294"/>
    </source>
</evidence>
<reference evidence="2 3" key="1">
    <citation type="submission" date="2020-08" db="EMBL/GenBank/DDBJ databases">
        <title>Genomic Encyclopedia of Type Strains, Phase IV (KMG-IV): sequencing the most valuable type-strain genomes for metagenomic binning, comparative biology and taxonomic classification.</title>
        <authorList>
            <person name="Goeker M."/>
        </authorList>
    </citation>
    <scope>NUCLEOTIDE SEQUENCE [LARGE SCALE GENOMIC DNA]</scope>
    <source>
        <strain evidence="2 3">DSM 12251</strain>
    </source>
</reference>
<comment type="caution">
    <text evidence="2">The sequence shown here is derived from an EMBL/GenBank/DDBJ whole genome shotgun (WGS) entry which is preliminary data.</text>
</comment>
<evidence type="ECO:0000259" key="1">
    <source>
        <dbReference type="Pfam" id="PF12697"/>
    </source>
</evidence>
<dbReference type="Gene3D" id="3.40.50.1820">
    <property type="entry name" value="alpha/beta hydrolase"/>
    <property type="match status" value="1"/>
</dbReference>
<dbReference type="InterPro" id="IPR029058">
    <property type="entry name" value="AB_hydrolase_fold"/>
</dbReference>
<dbReference type="Pfam" id="PF12697">
    <property type="entry name" value="Abhydrolase_6"/>
    <property type="match status" value="1"/>
</dbReference>
<dbReference type="InterPro" id="IPR000073">
    <property type="entry name" value="AB_hydrolase_1"/>
</dbReference>
<gene>
    <name evidence="2" type="ORF">HNQ64_001270</name>
</gene>
<evidence type="ECO:0000313" key="2">
    <source>
        <dbReference type="EMBL" id="MBB5037028.1"/>
    </source>
</evidence>
<dbReference type="SUPFAM" id="SSF53474">
    <property type="entry name" value="alpha/beta-Hydrolases"/>
    <property type="match status" value="1"/>
</dbReference>
<dbReference type="Proteomes" id="UP000534294">
    <property type="component" value="Unassembled WGS sequence"/>
</dbReference>
<accession>A0A7W7YIV6</accession>
<sequence length="209" mass="23024">MSLHFLPGLGATSALYSGYSFPFPIQTLDYSGPPRPGCGFDEYAAFLIQRQGIQPGDSLVGVSLGGMLACEIAKQVPIRKLTLISSCTQRQHLHPLLTRLAFLGPRVPWARLQRLARPVPGLSPARKLAVEMFREADADFVRWACSCAADWSGLAEHEDLVSIHGDRDPVFPIQRQRVHHTVSGGDHLMVISRRTEILPLLLARHGGEE</sequence>
<dbReference type="RefSeq" id="WP_184206519.1">
    <property type="nucleotide sequence ID" value="NZ_JACHIF010000002.1"/>
</dbReference>
<organism evidence="2 3">
    <name type="scientific">Prosthecobacter dejongeii</name>
    <dbReference type="NCBI Taxonomy" id="48465"/>
    <lineage>
        <taxon>Bacteria</taxon>
        <taxon>Pseudomonadati</taxon>
        <taxon>Verrucomicrobiota</taxon>
        <taxon>Verrucomicrobiia</taxon>
        <taxon>Verrucomicrobiales</taxon>
        <taxon>Verrucomicrobiaceae</taxon>
        <taxon>Prosthecobacter</taxon>
    </lineage>
</organism>